<evidence type="ECO:0000256" key="4">
    <source>
        <dbReference type="ARBA" id="ARBA00022475"/>
    </source>
</evidence>
<keyword evidence="4" id="KW-1003">Cell membrane</keyword>
<dbReference type="PANTHER" id="PTHR43840">
    <property type="entry name" value="MITOCHONDRIAL METAL TRANSPORTER 1-RELATED"/>
    <property type="match status" value="1"/>
</dbReference>
<keyword evidence="5" id="KW-0408">Iron</keyword>
<protein>
    <submittedName>
        <fullName evidence="13">Ferrous-iron efflux pump FieF</fullName>
    </submittedName>
</protein>
<feature type="transmembrane region" description="Helical" evidence="10">
    <location>
        <begin position="87"/>
        <end position="108"/>
    </location>
</feature>
<evidence type="ECO:0000259" key="11">
    <source>
        <dbReference type="Pfam" id="PF01545"/>
    </source>
</evidence>
<organism evidence="13 14">
    <name type="scientific">Thalassotalea agarivorans</name>
    <name type="common">Thalassomonas agarivorans</name>
    <dbReference type="NCBI Taxonomy" id="349064"/>
    <lineage>
        <taxon>Bacteria</taxon>
        <taxon>Pseudomonadati</taxon>
        <taxon>Pseudomonadota</taxon>
        <taxon>Gammaproteobacteria</taxon>
        <taxon>Alteromonadales</taxon>
        <taxon>Colwelliaceae</taxon>
        <taxon>Thalassotalea</taxon>
    </lineage>
</organism>
<dbReference type="GO" id="GO:0015086">
    <property type="term" value="F:cadmium ion transmembrane transporter activity"/>
    <property type="evidence" value="ECO:0007669"/>
    <property type="project" value="TreeGrafter"/>
</dbReference>
<dbReference type="OrthoDB" id="9806522at2"/>
<sequence>MTQHSRAENQYQFWVKLAARAAVVIALLFVVIKLWAFYRTNSGAMLASATDSVLDLFASAVNLIVLRIALSPADDNHRFGHGKAESLAGLLQSAFVLGSAFLLVISGIERLLNPAAIANSGIGIGVTLFTIVMTLALVVLQKLVINKTQSVAISADSLHYQSDLLLNLGVLVSLYLSAGIWLYADGIFTCFVGLLLAFNAFNIIRLSVNNLMDKELAEGDRNRINDIANQHDSTIGIHELRTRQSGEICFIQFHLELPDSLSLSDAHSISVEIEQMIKAEFHPCEVLIHQDPTSVVAKELADNERAT</sequence>
<dbReference type="InterPro" id="IPR050291">
    <property type="entry name" value="CDF_Transporter"/>
</dbReference>
<keyword evidence="7" id="KW-0864">Zinc transport</keyword>
<dbReference type="Pfam" id="PF16916">
    <property type="entry name" value="ZT_dimer"/>
    <property type="match status" value="1"/>
</dbReference>
<dbReference type="GO" id="GO:0015093">
    <property type="term" value="F:ferrous iron transmembrane transporter activity"/>
    <property type="evidence" value="ECO:0007669"/>
    <property type="project" value="TreeGrafter"/>
</dbReference>
<dbReference type="GO" id="GO:0005886">
    <property type="term" value="C:plasma membrane"/>
    <property type="evidence" value="ECO:0007669"/>
    <property type="project" value="UniProtKB-SubCell"/>
</dbReference>
<evidence type="ECO:0000313" key="13">
    <source>
        <dbReference type="EMBL" id="SET86073.1"/>
    </source>
</evidence>
<keyword evidence="3" id="KW-0813">Transport</keyword>
<dbReference type="InterPro" id="IPR002524">
    <property type="entry name" value="Cation_efflux"/>
</dbReference>
<dbReference type="EMBL" id="FOHK01000017">
    <property type="protein sequence ID" value="SET86073.1"/>
    <property type="molecule type" value="Genomic_DNA"/>
</dbReference>
<keyword evidence="9 10" id="KW-0472">Membrane</keyword>
<dbReference type="InterPro" id="IPR027469">
    <property type="entry name" value="Cation_efflux_TMD_sf"/>
</dbReference>
<evidence type="ECO:0000256" key="1">
    <source>
        <dbReference type="ARBA" id="ARBA00004651"/>
    </source>
</evidence>
<dbReference type="NCBIfam" id="TIGR01297">
    <property type="entry name" value="CDF"/>
    <property type="match status" value="1"/>
</dbReference>
<keyword evidence="14" id="KW-1185">Reference proteome</keyword>
<dbReference type="SUPFAM" id="SSF161111">
    <property type="entry name" value="Cation efflux protein transmembrane domain-like"/>
    <property type="match status" value="1"/>
</dbReference>
<dbReference type="InterPro" id="IPR036837">
    <property type="entry name" value="Cation_efflux_CTD_sf"/>
</dbReference>
<keyword evidence="6 10" id="KW-0812">Transmembrane</keyword>
<name>A0A1I0HRZ1_THASX</name>
<accession>A0A1I0HRZ1</accession>
<evidence type="ECO:0000256" key="3">
    <source>
        <dbReference type="ARBA" id="ARBA00022448"/>
    </source>
</evidence>
<feature type="transmembrane region" description="Helical" evidence="10">
    <location>
        <begin position="120"/>
        <end position="144"/>
    </location>
</feature>
<dbReference type="AlphaFoldDB" id="A0A1I0HRZ1"/>
<keyword evidence="7" id="KW-0862">Zinc</keyword>
<dbReference type="RefSeq" id="WP_093332044.1">
    <property type="nucleotide sequence ID" value="NZ_AP027363.1"/>
</dbReference>
<evidence type="ECO:0000256" key="2">
    <source>
        <dbReference type="ARBA" id="ARBA00010212"/>
    </source>
</evidence>
<keyword evidence="8 10" id="KW-1133">Transmembrane helix</keyword>
<reference evidence="13 14" key="1">
    <citation type="submission" date="2016-10" db="EMBL/GenBank/DDBJ databases">
        <authorList>
            <person name="de Groot N.N."/>
        </authorList>
    </citation>
    <scope>NUCLEOTIDE SEQUENCE [LARGE SCALE GENOMIC DNA]</scope>
    <source>
        <strain evidence="13 14">DSM 19706</strain>
    </source>
</reference>
<feature type="transmembrane region" description="Helical" evidence="10">
    <location>
        <begin position="44"/>
        <end position="66"/>
    </location>
</feature>
<feature type="transmembrane region" description="Helical" evidence="10">
    <location>
        <begin position="21"/>
        <end position="38"/>
    </location>
</feature>
<evidence type="ECO:0000256" key="10">
    <source>
        <dbReference type="SAM" id="Phobius"/>
    </source>
</evidence>
<dbReference type="GO" id="GO:0015341">
    <property type="term" value="F:zinc efflux antiporter activity"/>
    <property type="evidence" value="ECO:0007669"/>
    <property type="project" value="TreeGrafter"/>
</dbReference>
<dbReference type="InterPro" id="IPR058533">
    <property type="entry name" value="Cation_efflux_TM"/>
</dbReference>
<comment type="subcellular location">
    <subcellularLocation>
        <location evidence="1">Cell membrane</location>
        <topology evidence="1">Multi-pass membrane protein</topology>
    </subcellularLocation>
</comment>
<evidence type="ECO:0000256" key="8">
    <source>
        <dbReference type="ARBA" id="ARBA00022989"/>
    </source>
</evidence>
<evidence type="ECO:0000259" key="12">
    <source>
        <dbReference type="Pfam" id="PF16916"/>
    </source>
</evidence>
<dbReference type="Pfam" id="PF01545">
    <property type="entry name" value="Cation_efflux"/>
    <property type="match status" value="1"/>
</dbReference>
<dbReference type="SUPFAM" id="SSF160240">
    <property type="entry name" value="Cation efflux protein cytoplasmic domain-like"/>
    <property type="match status" value="1"/>
</dbReference>
<comment type="similarity">
    <text evidence="2">Belongs to the cation diffusion facilitator (CDF) transporter (TC 2.A.4) family. FieF subfamily.</text>
</comment>
<evidence type="ECO:0000256" key="5">
    <source>
        <dbReference type="ARBA" id="ARBA00022496"/>
    </source>
</evidence>
<proteinExistence type="inferred from homology"/>
<keyword evidence="5" id="KW-0410">Iron transport</keyword>
<dbReference type="STRING" id="349064.SAMN05660429_02895"/>
<keyword evidence="7" id="KW-0406">Ion transport</keyword>
<evidence type="ECO:0000313" key="14">
    <source>
        <dbReference type="Proteomes" id="UP000199308"/>
    </source>
</evidence>
<dbReference type="InterPro" id="IPR027470">
    <property type="entry name" value="Cation_efflux_CTD"/>
</dbReference>
<feature type="domain" description="Cation efflux protein transmembrane" evidence="11">
    <location>
        <begin position="21"/>
        <end position="212"/>
    </location>
</feature>
<gene>
    <name evidence="13" type="ORF">SAMN05660429_02895</name>
</gene>
<dbReference type="PANTHER" id="PTHR43840:SF41">
    <property type="entry name" value="CATION-EFFLUX PUMP FIEF"/>
    <property type="match status" value="1"/>
</dbReference>
<dbReference type="FunFam" id="3.30.70.1350:FF:000002">
    <property type="entry name" value="Ferrous-iron efflux pump FieF"/>
    <property type="match status" value="1"/>
</dbReference>
<evidence type="ECO:0000256" key="7">
    <source>
        <dbReference type="ARBA" id="ARBA00022906"/>
    </source>
</evidence>
<dbReference type="Proteomes" id="UP000199308">
    <property type="component" value="Unassembled WGS sequence"/>
</dbReference>
<evidence type="ECO:0000256" key="9">
    <source>
        <dbReference type="ARBA" id="ARBA00023136"/>
    </source>
</evidence>
<feature type="domain" description="Cation efflux protein cytoplasmic" evidence="12">
    <location>
        <begin position="218"/>
        <end position="292"/>
    </location>
</feature>
<evidence type="ECO:0000256" key="6">
    <source>
        <dbReference type="ARBA" id="ARBA00022692"/>
    </source>
</evidence>
<dbReference type="Gene3D" id="3.30.70.1350">
    <property type="entry name" value="Cation efflux protein, cytoplasmic domain"/>
    <property type="match status" value="1"/>
</dbReference>
<feature type="transmembrane region" description="Helical" evidence="10">
    <location>
        <begin position="186"/>
        <end position="204"/>
    </location>
</feature>
<dbReference type="GO" id="GO:0006882">
    <property type="term" value="P:intracellular zinc ion homeostasis"/>
    <property type="evidence" value="ECO:0007669"/>
    <property type="project" value="TreeGrafter"/>
</dbReference>
<dbReference type="Gene3D" id="1.20.1510.10">
    <property type="entry name" value="Cation efflux protein transmembrane domain"/>
    <property type="match status" value="1"/>
</dbReference>
<feature type="transmembrane region" description="Helical" evidence="10">
    <location>
        <begin position="164"/>
        <end position="180"/>
    </location>
</feature>